<feature type="domain" description="O-methyltransferase dimerisation" evidence="7">
    <location>
        <begin position="12"/>
        <end position="97"/>
    </location>
</feature>
<sequence>MDEEARAQIDVWKYAYGFDAMRVVKCAIELGIPDVFGSRGSPMTLSELSSAVGCPENSLYRIMRFLTHNGIFKKKIISQDPPLFHYSQTPLSRLLTRDNMGLFVLVQAGPSGKQFGLTAEDLRAGKGSGLKPAADEMTMWSSGVVDEAYEKLFRDHMASHGKLGASKVINNCPEVFEGIESLVDVGGNDGTAIGMFVKAFPWIRGINFDLPQVVHEAPAIDGVLHVGGDMFESIPKADAIMLMSVLHDWSDEMCIEILKKCKEAIRTKTGKVIIVEVVIDEEGEEDEYMGARLLVDMMIMIATINGKERTTKEWIRLLNASGFSKYTIKHMRAIESIIEAYP</sequence>
<dbReference type="PROSITE" id="PS51683">
    <property type="entry name" value="SAM_OMT_II"/>
    <property type="match status" value="1"/>
</dbReference>
<evidence type="ECO:0000256" key="1">
    <source>
        <dbReference type="ARBA" id="ARBA00022603"/>
    </source>
</evidence>
<dbReference type="GO" id="GO:0032259">
    <property type="term" value="P:methylation"/>
    <property type="evidence" value="ECO:0007669"/>
    <property type="project" value="UniProtKB-KW"/>
</dbReference>
<dbReference type="InterPro" id="IPR012967">
    <property type="entry name" value="COMT_dimerisation"/>
</dbReference>
<keyword evidence="2 8" id="KW-0808">Transferase</keyword>
<dbReference type="Pfam" id="PF00891">
    <property type="entry name" value="Methyltransf_2"/>
    <property type="match status" value="1"/>
</dbReference>
<accession>A0A411ASD3</accession>
<evidence type="ECO:0000256" key="5">
    <source>
        <dbReference type="PIRSR" id="PIRSR005739-1"/>
    </source>
</evidence>
<gene>
    <name evidence="8" type="primary">COMT4</name>
</gene>
<evidence type="ECO:0000256" key="4">
    <source>
        <dbReference type="ARBA" id="ARBA00034481"/>
    </source>
</evidence>
<keyword evidence="3" id="KW-0949">S-adenosyl-L-methionine</keyword>
<evidence type="ECO:0000259" key="6">
    <source>
        <dbReference type="Pfam" id="PF00891"/>
    </source>
</evidence>
<reference evidence="8" key="1">
    <citation type="submission" date="2018-09" db="EMBL/GenBank/DDBJ databases">
        <title>Genome-wide identification and characterization of caffeic acid O-methyltransferase (COMT) gene family in Catalpa bungei.</title>
        <authorList>
            <person name="Lu N."/>
            <person name="Ma W."/>
            <person name="Han D."/>
            <person name="Liu Y."/>
            <person name="Wang Z."/>
            <person name="Wang N."/>
            <person name="Yang G."/>
            <person name="Wang Q."/>
            <person name="Zhao K."/>
            <person name="Wang J."/>
        </authorList>
    </citation>
    <scope>NUCLEOTIDE SEQUENCE</scope>
</reference>
<dbReference type="PANTHER" id="PTHR11746">
    <property type="entry name" value="O-METHYLTRANSFERASE"/>
    <property type="match status" value="1"/>
</dbReference>
<comment type="similarity">
    <text evidence="4">Belongs to the class I-like SAM-binding methyltransferase superfamily. Cation-independent O-methyltransferase family. COMT subfamily.</text>
</comment>
<dbReference type="SUPFAM" id="SSF46785">
    <property type="entry name" value="Winged helix' DNA-binding domain"/>
    <property type="match status" value="1"/>
</dbReference>
<dbReference type="Pfam" id="PF08100">
    <property type="entry name" value="Dimerisation"/>
    <property type="match status" value="1"/>
</dbReference>
<dbReference type="Gene3D" id="3.40.50.150">
    <property type="entry name" value="Vaccinia Virus protein VP39"/>
    <property type="match status" value="1"/>
</dbReference>
<dbReference type="InterPro" id="IPR036390">
    <property type="entry name" value="WH_DNA-bd_sf"/>
</dbReference>
<dbReference type="GO" id="GO:0046983">
    <property type="term" value="F:protein dimerization activity"/>
    <property type="evidence" value="ECO:0007669"/>
    <property type="project" value="InterPro"/>
</dbReference>
<evidence type="ECO:0000259" key="7">
    <source>
        <dbReference type="Pfam" id="PF08100"/>
    </source>
</evidence>
<proteinExistence type="evidence at transcript level"/>
<name>A0A411ASD3_9LAMI</name>
<evidence type="ECO:0000256" key="3">
    <source>
        <dbReference type="ARBA" id="ARBA00022691"/>
    </source>
</evidence>
<dbReference type="InterPro" id="IPR036388">
    <property type="entry name" value="WH-like_DNA-bd_sf"/>
</dbReference>
<keyword evidence="1 8" id="KW-0489">Methyltransferase</keyword>
<organism evidence="8">
    <name type="scientific">Catalpa bungei</name>
    <dbReference type="NCBI Taxonomy" id="265496"/>
    <lineage>
        <taxon>Eukaryota</taxon>
        <taxon>Viridiplantae</taxon>
        <taxon>Streptophyta</taxon>
        <taxon>Embryophyta</taxon>
        <taxon>Tracheophyta</taxon>
        <taxon>Spermatophyta</taxon>
        <taxon>Magnoliopsida</taxon>
        <taxon>eudicotyledons</taxon>
        <taxon>Gunneridae</taxon>
        <taxon>Pentapetalae</taxon>
        <taxon>asterids</taxon>
        <taxon>lamiids</taxon>
        <taxon>Lamiales</taxon>
        <taxon>Bignoniaceae</taxon>
        <taxon>Catalpeae</taxon>
        <taxon>Catalpa</taxon>
    </lineage>
</organism>
<evidence type="ECO:0000256" key="2">
    <source>
        <dbReference type="ARBA" id="ARBA00022679"/>
    </source>
</evidence>
<dbReference type="InterPro" id="IPR001077">
    <property type="entry name" value="COMT_C"/>
</dbReference>
<protein>
    <submittedName>
        <fullName evidence="8">Caffeic acid O-methyltransferase</fullName>
    </submittedName>
</protein>
<dbReference type="Gene3D" id="1.10.10.10">
    <property type="entry name" value="Winged helix-like DNA-binding domain superfamily/Winged helix DNA-binding domain"/>
    <property type="match status" value="1"/>
</dbReference>
<dbReference type="InterPro" id="IPR029063">
    <property type="entry name" value="SAM-dependent_MTases_sf"/>
</dbReference>
<feature type="active site" description="Proton acceptor" evidence="5">
    <location>
        <position position="247"/>
    </location>
</feature>
<dbReference type="SUPFAM" id="SSF53335">
    <property type="entry name" value="S-adenosyl-L-methionine-dependent methyltransferases"/>
    <property type="match status" value="1"/>
</dbReference>
<evidence type="ECO:0000313" key="8">
    <source>
        <dbReference type="EMBL" id="QAX90933.1"/>
    </source>
</evidence>
<feature type="domain" description="O-methyltransferase C-terminal" evidence="6">
    <location>
        <begin position="136"/>
        <end position="324"/>
    </location>
</feature>
<dbReference type="EMBL" id="MH837477">
    <property type="protein sequence ID" value="QAX90933.1"/>
    <property type="molecule type" value="mRNA"/>
</dbReference>
<dbReference type="PIRSF" id="PIRSF005739">
    <property type="entry name" value="O-mtase"/>
    <property type="match status" value="1"/>
</dbReference>
<dbReference type="GO" id="GO:0008171">
    <property type="term" value="F:O-methyltransferase activity"/>
    <property type="evidence" value="ECO:0007669"/>
    <property type="project" value="InterPro"/>
</dbReference>
<dbReference type="EMBL" id="MH837498">
    <property type="protein sequence ID" value="QAX90954.1"/>
    <property type="molecule type" value="Genomic_DNA"/>
</dbReference>
<dbReference type="InterPro" id="IPR016461">
    <property type="entry name" value="COMT-like"/>
</dbReference>
<dbReference type="AlphaFoldDB" id="A0A411ASD3"/>